<proteinExistence type="predicted"/>
<dbReference type="Pfam" id="PF00589">
    <property type="entry name" value="Phage_integrase"/>
    <property type="match status" value="1"/>
</dbReference>
<dbReference type="PROSITE" id="PS51898">
    <property type="entry name" value="TYR_RECOMBINASE"/>
    <property type="match status" value="1"/>
</dbReference>
<name>A0A2A2GCK2_9BACT</name>
<dbReference type="Gene3D" id="1.10.443.10">
    <property type="entry name" value="Intergrase catalytic core"/>
    <property type="match status" value="1"/>
</dbReference>
<dbReference type="PANTHER" id="PTHR30349:SF81">
    <property type="entry name" value="TYROSINE RECOMBINASE XERC"/>
    <property type="match status" value="1"/>
</dbReference>
<reference evidence="4 5" key="1">
    <citation type="submission" date="2017-08" db="EMBL/GenBank/DDBJ databases">
        <title>Aliifodinibius alkalisoli sp. nov., isolated from saline alkaline soil.</title>
        <authorList>
            <person name="Liu D."/>
            <person name="Zhang G."/>
        </authorList>
    </citation>
    <scope>NUCLEOTIDE SEQUENCE [LARGE SCALE GENOMIC DNA]</scope>
    <source>
        <strain evidence="4 5">WN023</strain>
    </source>
</reference>
<dbReference type="OrthoDB" id="9788852at2"/>
<evidence type="ECO:0000313" key="4">
    <source>
        <dbReference type="EMBL" id="PAU95386.1"/>
    </source>
</evidence>
<dbReference type="RefSeq" id="WP_095605513.1">
    <property type="nucleotide sequence ID" value="NZ_NSKE01000002.1"/>
</dbReference>
<evidence type="ECO:0000256" key="1">
    <source>
        <dbReference type="ARBA" id="ARBA00022829"/>
    </source>
</evidence>
<organism evidence="4 5">
    <name type="scientific">Fodinibius salipaludis</name>
    <dbReference type="NCBI Taxonomy" id="2032627"/>
    <lineage>
        <taxon>Bacteria</taxon>
        <taxon>Pseudomonadati</taxon>
        <taxon>Balneolota</taxon>
        <taxon>Balneolia</taxon>
        <taxon>Balneolales</taxon>
        <taxon>Balneolaceae</taxon>
        <taxon>Fodinibius</taxon>
    </lineage>
</organism>
<evidence type="ECO:0000313" key="5">
    <source>
        <dbReference type="Proteomes" id="UP000218831"/>
    </source>
</evidence>
<dbReference type="EMBL" id="NSKE01000002">
    <property type="protein sequence ID" value="PAU95386.1"/>
    <property type="molecule type" value="Genomic_DNA"/>
</dbReference>
<dbReference type="Proteomes" id="UP000218831">
    <property type="component" value="Unassembled WGS sequence"/>
</dbReference>
<dbReference type="GO" id="GO:0006310">
    <property type="term" value="P:DNA recombination"/>
    <property type="evidence" value="ECO:0007669"/>
    <property type="project" value="UniProtKB-KW"/>
</dbReference>
<gene>
    <name evidence="4" type="ORF">CK503_04105</name>
</gene>
<evidence type="ECO:0000256" key="2">
    <source>
        <dbReference type="ARBA" id="ARBA00023172"/>
    </source>
</evidence>
<dbReference type="AlphaFoldDB" id="A0A2A2GCK2"/>
<dbReference type="InterPro" id="IPR050090">
    <property type="entry name" value="Tyrosine_recombinase_XerCD"/>
</dbReference>
<keyword evidence="2" id="KW-0233">DNA recombination</keyword>
<dbReference type="InterPro" id="IPR011010">
    <property type="entry name" value="DNA_brk_join_enz"/>
</dbReference>
<sequence>MRGARPLTDPEVQQMLNKGFTGNYHHRNRSLFAIGISTGFRASELLALQMRDVMHRKYPKDWIALERRHTKGKTQGRTNRLMEFAKKALQPWIDARLATTELAELLDEPLFISREVDTRTRQIQSISLRRAGMILADAYQRCGITGSVSTHSMRKTFAKKAYQDAIEKFQTGKLMKEPIFVVKDQLGHMHIQTTLRYLSFLGSELSEDVFSYQVEVSTH</sequence>
<accession>A0A2A2GCK2</accession>
<comment type="caution">
    <text evidence="4">The sequence shown here is derived from an EMBL/GenBank/DDBJ whole genome shotgun (WGS) entry which is preliminary data.</text>
</comment>
<keyword evidence="1" id="KW-0159">Chromosome partition</keyword>
<protein>
    <recommendedName>
        <fullName evidence="3">Tyr recombinase domain-containing protein</fullName>
    </recommendedName>
</protein>
<dbReference type="GO" id="GO:0015074">
    <property type="term" value="P:DNA integration"/>
    <property type="evidence" value="ECO:0007669"/>
    <property type="project" value="InterPro"/>
</dbReference>
<dbReference type="PANTHER" id="PTHR30349">
    <property type="entry name" value="PHAGE INTEGRASE-RELATED"/>
    <property type="match status" value="1"/>
</dbReference>
<dbReference type="GO" id="GO:0003677">
    <property type="term" value="F:DNA binding"/>
    <property type="evidence" value="ECO:0007669"/>
    <property type="project" value="InterPro"/>
</dbReference>
<dbReference type="GO" id="GO:0007059">
    <property type="term" value="P:chromosome segregation"/>
    <property type="evidence" value="ECO:0007669"/>
    <property type="project" value="UniProtKB-KW"/>
</dbReference>
<evidence type="ECO:0000259" key="3">
    <source>
        <dbReference type="PROSITE" id="PS51898"/>
    </source>
</evidence>
<dbReference type="InterPro" id="IPR013762">
    <property type="entry name" value="Integrase-like_cat_sf"/>
</dbReference>
<dbReference type="SUPFAM" id="SSF56349">
    <property type="entry name" value="DNA breaking-rejoining enzymes"/>
    <property type="match status" value="1"/>
</dbReference>
<keyword evidence="5" id="KW-1185">Reference proteome</keyword>
<dbReference type="InterPro" id="IPR002104">
    <property type="entry name" value="Integrase_catalytic"/>
</dbReference>
<feature type="domain" description="Tyr recombinase" evidence="3">
    <location>
        <begin position="2"/>
        <end position="210"/>
    </location>
</feature>